<dbReference type="PROSITE" id="PS50294">
    <property type="entry name" value="WD_REPEATS_REGION"/>
    <property type="match status" value="1"/>
</dbReference>
<evidence type="ECO:0000256" key="2">
    <source>
        <dbReference type="ARBA" id="ARBA00022737"/>
    </source>
</evidence>
<dbReference type="PROSITE" id="PS00678">
    <property type="entry name" value="WD_REPEATS_1"/>
    <property type="match status" value="1"/>
</dbReference>
<evidence type="ECO:0000256" key="3">
    <source>
        <dbReference type="ARBA" id="ARBA00037931"/>
    </source>
</evidence>
<dbReference type="InterPro" id="IPR001680">
    <property type="entry name" value="WD40_rpt"/>
</dbReference>
<keyword evidence="2" id="KW-0677">Repeat</keyword>
<evidence type="ECO:0000256" key="5">
    <source>
        <dbReference type="PROSITE-ProRule" id="PRU00221"/>
    </source>
</evidence>
<comment type="caution">
    <text evidence="7">The sequence shown here is derived from an EMBL/GenBank/DDBJ whole genome shotgun (WGS) entry which is preliminary data.</text>
</comment>
<dbReference type="PANTHER" id="PTHR19854">
    <property type="entry name" value="TRANSDUCIN BETA-LIKE 3"/>
    <property type="match status" value="1"/>
</dbReference>
<gene>
    <name evidence="7" type="ORF">GMARGA_LOCUS33226</name>
</gene>
<protein>
    <recommendedName>
        <fullName evidence="4">ASTRA-associated protein 1</fullName>
    </recommendedName>
</protein>
<dbReference type="Proteomes" id="UP000789901">
    <property type="component" value="Unassembled WGS sequence"/>
</dbReference>
<evidence type="ECO:0000256" key="1">
    <source>
        <dbReference type="ARBA" id="ARBA00022574"/>
    </source>
</evidence>
<dbReference type="Pfam" id="PF00400">
    <property type="entry name" value="WD40"/>
    <property type="match status" value="3"/>
</dbReference>
<dbReference type="InterPro" id="IPR019775">
    <property type="entry name" value="WD40_repeat_CS"/>
</dbReference>
<reference evidence="7 8" key="1">
    <citation type="submission" date="2021-06" db="EMBL/GenBank/DDBJ databases">
        <authorList>
            <person name="Kallberg Y."/>
            <person name="Tangrot J."/>
            <person name="Rosling A."/>
        </authorList>
    </citation>
    <scope>NUCLEOTIDE SEQUENCE [LARGE SCALE GENOMIC DNA]</scope>
    <source>
        <strain evidence="7 8">120-4 pot B 10/14</strain>
    </source>
</reference>
<feature type="region of interest" description="Disordered" evidence="6">
    <location>
        <begin position="347"/>
        <end position="369"/>
    </location>
</feature>
<dbReference type="SMART" id="SM00320">
    <property type="entry name" value="WD40"/>
    <property type="match status" value="5"/>
</dbReference>
<evidence type="ECO:0000313" key="8">
    <source>
        <dbReference type="Proteomes" id="UP000789901"/>
    </source>
</evidence>
<accession>A0ABN7WP71</accession>
<comment type="similarity">
    <text evidence="3">Belongs to the WD repeat ASA1 family.</text>
</comment>
<feature type="repeat" description="WD" evidence="5">
    <location>
        <begin position="18"/>
        <end position="59"/>
    </location>
</feature>
<dbReference type="SUPFAM" id="SSF50978">
    <property type="entry name" value="WD40 repeat-like"/>
    <property type="match status" value="1"/>
</dbReference>
<name>A0ABN7WP71_GIGMA</name>
<dbReference type="InterPro" id="IPR015943">
    <property type="entry name" value="WD40/YVTN_repeat-like_dom_sf"/>
</dbReference>
<evidence type="ECO:0000313" key="7">
    <source>
        <dbReference type="EMBL" id="CAG8836825.1"/>
    </source>
</evidence>
<dbReference type="InterPro" id="IPR036322">
    <property type="entry name" value="WD40_repeat_dom_sf"/>
</dbReference>
<proteinExistence type="inferred from homology"/>
<evidence type="ECO:0000256" key="4">
    <source>
        <dbReference type="ARBA" id="ARBA00040563"/>
    </source>
</evidence>
<keyword evidence="1 5" id="KW-0853">WD repeat</keyword>
<dbReference type="PANTHER" id="PTHR19854:SF1">
    <property type="entry name" value="GUANINE NUCLEOTIDE-BINDING PROTEIN SUBUNIT BETA-LIKE PROTEIN 1"/>
    <property type="match status" value="1"/>
</dbReference>
<keyword evidence="8" id="KW-1185">Reference proteome</keyword>
<sequence>MSKKKVSSETPPSPIYIFRGHAEQINSLEFIENNRYLISGDAEGNIIIWDMISKRSKVQFKAHNDGILNVVKCKDKLISHGRDNTLHVWKFNQLSNIKDGGNKEESIKPEISLTVNSINFCKFDFCYEESHIEISDKRDELFIAVPSAEDSSGIDIWDITNQKLIVSSIGLDQNSKTGYCMGIKIFSNNTFQNLQSITKNYFILAAYESGSVILWSIIINTNELMSKEKNNFAVEKLWDRKEHGESVLSIDLSSDKQFAISTSGDNKIVKYNFDEEFRKEPLIKSTTIKYAGIAEVKIRSDGKIFATAGWDTKIRIFSSKSMKPLAILSYHRESVYALAFSRIESMDEQDRDKSTEEGKDLGNEERTEKHYLVGGGKDQRISLWEIY</sequence>
<dbReference type="Gene3D" id="2.130.10.10">
    <property type="entry name" value="YVTN repeat-like/Quinoprotein amine dehydrogenase"/>
    <property type="match status" value="2"/>
</dbReference>
<dbReference type="EMBL" id="CAJVQB010054454">
    <property type="protein sequence ID" value="CAG8836825.1"/>
    <property type="molecule type" value="Genomic_DNA"/>
</dbReference>
<evidence type="ECO:0000256" key="6">
    <source>
        <dbReference type="SAM" id="MobiDB-lite"/>
    </source>
</evidence>
<organism evidence="7 8">
    <name type="scientific">Gigaspora margarita</name>
    <dbReference type="NCBI Taxonomy" id="4874"/>
    <lineage>
        <taxon>Eukaryota</taxon>
        <taxon>Fungi</taxon>
        <taxon>Fungi incertae sedis</taxon>
        <taxon>Mucoromycota</taxon>
        <taxon>Glomeromycotina</taxon>
        <taxon>Glomeromycetes</taxon>
        <taxon>Diversisporales</taxon>
        <taxon>Gigasporaceae</taxon>
        <taxon>Gigaspora</taxon>
    </lineage>
</organism>
<dbReference type="PROSITE" id="PS50082">
    <property type="entry name" value="WD_REPEATS_2"/>
    <property type="match status" value="1"/>
</dbReference>